<name>T0S2D0_SAPDV</name>
<dbReference type="GeneID" id="19944028"/>
<reference evidence="1 2" key="1">
    <citation type="submission" date="2012-04" db="EMBL/GenBank/DDBJ databases">
        <title>The Genome Sequence of Saprolegnia declina VS20.</title>
        <authorList>
            <consortium name="The Broad Institute Genome Sequencing Platform"/>
            <person name="Russ C."/>
            <person name="Nusbaum C."/>
            <person name="Tyler B."/>
            <person name="van West P."/>
            <person name="Dieguez-Uribeondo J."/>
            <person name="de Bruijn I."/>
            <person name="Tripathy S."/>
            <person name="Jiang R."/>
            <person name="Young S.K."/>
            <person name="Zeng Q."/>
            <person name="Gargeya S."/>
            <person name="Fitzgerald M."/>
            <person name="Haas B."/>
            <person name="Abouelleil A."/>
            <person name="Alvarado L."/>
            <person name="Arachchi H.M."/>
            <person name="Berlin A."/>
            <person name="Chapman S.B."/>
            <person name="Goldberg J."/>
            <person name="Griggs A."/>
            <person name="Gujja S."/>
            <person name="Hansen M."/>
            <person name="Howarth C."/>
            <person name="Imamovic A."/>
            <person name="Larimer J."/>
            <person name="McCowen C."/>
            <person name="Montmayeur A."/>
            <person name="Murphy C."/>
            <person name="Neiman D."/>
            <person name="Pearson M."/>
            <person name="Priest M."/>
            <person name="Roberts A."/>
            <person name="Saif S."/>
            <person name="Shea T."/>
            <person name="Sisk P."/>
            <person name="Sykes S."/>
            <person name="Wortman J."/>
            <person name="Nusbaum C."/>
            <person name="Birren B."/>
        </authorList>
    </citation>
    <scope>NUCLEOTIDE SEQUENCE [LARGE SCALE GENOMIC DNA]</scope>
    <source>
        <strain evidence="1 2">VS20</strain>
    </source>
</reference>
<dbReference type="OMA" id="VPAYSRE"/>
<dbReference type="VEuPathDB" id="FungiDB:SDRG_03301"/>
<dbReference type="InParanoid" id="T0S2D0"/>
<accession>T0S2D0</accession>
<evidence type="ECO:0000313" key="2">
    <source>
        <dbReference type="Proteomes" id="UP000030762"/>
    </source>
</evidence>
<dbReference type="Proteomes" id="UP000030762">
    <property type="component" value="Unassembled WGS sequence"/>
</dbReference>
<organism evidence="1 2">
    <name type="scientific">Saprolegnia diclina (strain VS20)</name>
    <dbReference type="NCBI Taxonomy" id="1156394"/>
    <lineage>
        <taxon>Eukaryota</taxon>
        <taxon>Sar</taxon>
        <taxon>Stramenopiles</taxon>
        <taxon>Oomycota</taxon>
        <taxon>Saprolegniomycetes</taxon>
        <taxon>Saprolegniales</taxon>
        <taxon>Saprolegniaceae</taxon>
        <taxon>Saprolegnia</taxon>
    </lineage>
</organism>
<keyword evidence="2" id="KW-1185">Reference proteome</keyword>
<feature type="non-terminal residue" evidence="1">
    <location>
        <position position="1"/>
    </location>
</feature>
<dbReference type="EMBL" id="JH767139">
    <property type="protein sequence ID" value="EQC39093.1"/>
    <property type="molecule type" value="Genomic_DNA"/>
</dbReference>
<dbReference type="OrthoDB" id="161102at2759"/>
<dbReference type="AlphaFoldDB" id="T0S2D0"/>
<sequence>FPSAMLEPCWVNEEEFVLALVHTGLLSEDTGPLVKNVDLHAWLEHLCASDEDVKRIIDSLSAQGWLQPSSVSTQSATEERSYLIRMSPSEASTRHVHHGPSPDSAIAPEVKKKAFRTCFPTVSVKAEKMYLKLTDPHVLVYATLGLNLVNRGDCSVPAYSREMKIMGVDAQTRTIVANLLAKAFAAHDKAQLHQRSS</sequence>
<protein>
    <submittedName>
        <fullName evidence="1">Uncharacterized protein</fullName>
    </submittedName>
</protein>
<dbReference type="eggNOG" id="ENOG502S49S">
    <property type="taxonomic scope" value="Eukaryota"/>
</dbReference>
<dbReference type="RefSeq" id="XP_008607154.1">
    <property type="nucleotide sequence ID" value="XM_008608932.1"/>
</dbReference>
<proteinExistence type="predicted"/>
<evidence type="ECO:0000313" key="1">
    <source>
        <dbReference type="EMBL" id="EQC39093.1"/>
    </source>
</evidence>
<gene>
    <name evidence="1" type="ORF">SDRG_03301</name>
</gene>